<dbReference type="AlphaFoldDB" id="A0AAW0CRJ3"/>
<keyword evidence="2" id="KW-1133">Transmembrane helix</keyword>
<proteinExistence type="predicted"/>
<evidence type="ECO:0000313" key="3">
    <source>
        <dbReference type="EMBL" id="KAK7041472.1"/>
    </source>
</evidence>
<gene>
    <name evidence="3" type="primary">RPS6_17</name>
    <name evidence="3" type="ORF">VNI00_009340</name>
</gene>
<dbReference type="GO" id="GO:0005840">
    <property type="term" value="C:ribosome"/>
    <property type="evidence" value="ECO:0007669"/>
    <property type="project" value="UniProtKB-KW"/>
</dbReference>
<accession>A0AAW0CRJ3</accession>
<evidence type="ECO:0000256" key="2">
    <source>
        <dbReference type="SAM" id="Phobius"/>
    </source>
</evidence>
<name>A0AAW0CRJ3_9AGAR</name>
<reference evidence="3 4" key="1">
    <citation type="submission" date="2024-01" db="EMBL/GenBank/DDBJ databases">
        <title>A draft genome for a cacao thread blight-causing isolate of Paramarasmius palmivorus.</title>
        <authorList>
            <person name="Baruah I.K."/>
            <person name="Bukari Y."/>
            <person name="Amoako-Attah I."/>
            <person name="Meinhardt L.W."/>
            <person name="Bailey B.A."/>
            <person name="Cohen S.P."/>
        </authorList>
    </citation>
    <scope>NUCLEOTIDE SEQUENCE [LARGE SCALE GENOMIC DNA]</scope>
    <source>
        <strain evidence="3 4">GH-12</strain>
    </source>
</reference>
<keyword evidence="2" id="KW-0472">Membrane</keyword>
<comment type="caution">
    <text evidence="3">The sequence shown here is derived from an EMBL/GenBank/DDBJ whole genome shotgun (WGS) entry which is preliminary data.</text>
</comment>
<keyword evidence="3" id="KW-0689">Ribosomal protein</keyword>
<feature type="region of interest" description="Disordered" evidence="1">
    <location>
        <begin position="150"/>
        <end position="176"/>
    </location>
</feature>
<organism evidence="3 4">
    <name type="scientific">Paramarasmius palmivorus</name>
    <dbReference type="NCBI Taxonomy" id="297713"/>
    <lineage>
        <taxon>Eukaryota</taxon>
        <taxon>Fungi</taxon>
        <taxon>Dikarya</taxon>
        <taxon>Basidiomycota</taxon>
        <taxon>Agaricomycotina</taxon>
        <taxon>Agaricomycetes</taxon>
        <taxon>Agaricomycetidae</taxon>
        <taxon>Agaricales</taxon>
        <taxon>Marasmiineae</taxon>
        <taxon>Marasmiaceae</taxon>
        <taxon>Paramarasmius</taxon>
    </lineage>
</organism>
<protein>
    <submittedName>
        <fullName evidence="3">40S ribosomal protein S6</fullName>
    </submittedName>
</protein>
<dbReference type="Proteomes" id="UP001383192">
    <property type="component" value="Unassembled WGS sequence"/>
</dbReference>
<dbReference type="EMBL" id="JAYKXP010000034">
    <property type="protein sequence ID" value="KAK7041472.1"/>
    <property type="molecule type" value="Genomic_DNA"/>
</dbReference>
<keyword evidence="2" id="KW-0812">Transmembrane</keyword>
<sequence>MASESTSCLSTAISETFDHKSITILVFLTLVLLGLISRYLLLRFPCFTLASLNGAETHLEEVFDDAVKNDSLYGADLENFTLSKLRLKKRASELRSRGLQIRHRFWNINLGLHLELVLDIVEWYAEVEVLQRDIQALVEHDNQHRCDAELHRRENTASRTPPSATTIATPGASPPLATSAILRTQTRHRFRRPGALISTSFMVEG</sequence>
<keyword evidence="3" id="KW-0687">Ribonucleoprotein</keyword>
<feature type="compositionally biased region" description="Polar residues" evidence="1">
    <location>
        <begin position="157"/>
        <end position="168"/>
    </location>
</feature>
<feature type="transmembrane region" description="Helical" evidence="2">
    <location>
        <begin position="22"/>
        <end position="41"/>
    </location>
</feature>
<evidence type="ECO:0000313" key="4">
    <source>
        <dbReference type="Proteomes" id="UP001383192"/>
    </source>
</evidence>
<evidence type="ECO:0000256" key="1">
    <source>
        <dbReference type="SAM" id="MobiDB-lite"/>
    </source>
</evidence>
<keyword evidence="4" id="KW-1185">Reference proteome</keyword>